<gene>
    <name evidence="3" type="primary">RYL2</name>
    <name evidence="3" type="ORF">TNCT_736201</name>
</gene>
<dbReference type="InterPro" id="IPR001806">
    <property type="entry name" value="Small_GTPase"/>
</dbReference>
<dbReference type="AlphaFoldDB" id="A0A8X6F265"/>
<comment type="similarity">
    <text evidence="1">Belongs to the small GTPase superfamily. Rab family.</text>
</comment>
<name>A0A8X6F265_TRICU</name>
<dbReference type="GO" id="GO:0005525">
    <property type="term" value="F:GTP binding"/>
    <property type="evidence" value="ECO:0007669"/>
    <property type="project" value="InterPro"/>
</dbReference>
<dbReference type="SUPFAM" id="SSF52540">
    <property type="entry name" value="P-loop containing nucleoside triphosphate hydrolases"/>
    <property type="match status" value="1"/>
</dbReference>
<evidence type="ECO:0000313" key="3">
    <source>
        <dbReference type="EMBL" id="GFQ68948.1"/>
    </source>
</evidence>
<evidence type="ECO:0000256" key="1">
    <source>
        <dbReference type="ARBA" id="ARBA00006270"/>
    </source>
</evidence>
<reference evidence="3" key="1">
    <citation type="submission" date="2020-07" db="EMBL/GenBank/DDBJ databases">
        <title>Multicomponent nature underlies the extraordinary mechanical properties of spider dragline silk.</title>
        <authorList>
            <person name="Kono N."/>
            <person name="Nakamura H."/>
            <person name="Mori M."/>
            <person name="Yoshida Y."/>
            <person name="Ohtoshi R."/>
            <person name="Malay A.D."/>
            <person name="Moran D.A.P."/>
            <person name="Tomita M."/>
            <person name="Numata K."/>
            <person name="Arakawa K."/>
        </authorList>
    </citation>
    <scope>NUCLEOTIDE SEQUENCE</scope>
</reference>
<dbReference type="OrthoDB" id="63533at2759"/>
<evidence type="ECO:0000256" key="2">
    <source>
        <dbReference type="ARBA" id="ARBA00022741"/>
    </source>
</evidence>
<protein>
    <submittedName>
        <fullName evidence="3">Ras-like GTP-binding protein RYL2</fullName>
    </submittedName>
</protein>
<sequence>MHVFMHFISELKVRLEEPIIICVVGNKVDKHTHRQVGFKEAAEYAMSIGSLYHECSAFNCKGVEGIFLDIAQEIIKQSAKIKERKDRDAAFKEGEIIRVTSTKKRELADSTEERSFLCC</sequence>
<dbReference type="PROSITE" id="PS51419">
    <property type="entry name" value="RAB"/>
    <property type="match status" value="1"/>
</dbReference>
<dbReference type="Pfam" id="PF00071">
    <property type="entry name" value="Ras"/>
    <property type="match status" value="1"/>
</dbReference>
<dbReference type="Gene3D" id="3.40.50.300">
    <property type="entry name" value="P-loop containing nucleotide triphosphate hydrolases"/>
    <property type="match status" value="1"/>
</dbReference>
<evidence type="ECO:0000313" key="4">
    <source>
        <dbReference type="Proteomes" id="UP000887116"/>
    </source>
</evidence>
<proteinExistence type="inferred from homology"/>
<dbReference type="GO" id="GO:0003924">
    <property type="term" value="F:GTPase activity"/>
    <property type="evidence" value="ECO:0007669"/>
    <property type="project" value="InterPro"/>
</dbReference>
<keyword evidence="2" id="KW-0547">Nucleotide-binding</keyword>
<accession>A0A8X6F265</accession>
<dbReference type="PANTHER" id="PTHR47978">
    <property type="match status" value="1"/>
</dbReference>
<organism evidence="3 4">
    <name type="scientific">Trichonephila clavata</name>
    <name type="common">Joro spider</name>
    <name type="synonym">Nephila clavata</name>
    <dbReference type="NCBI Taxonomy" id="2740835"/>
    <lineage>
        <taxon>Eukaryota</taxon>
        <taxon>Metazoa</taxon>
        <taxon>Ecdysozoa</taxon>
        <taxon>Arthropoda</taxon>
        <taxon>Chelicerata</taxon>
        <taxon>Arachnida</taxon>
        <taxon>Araneae</taxon>
        <taxon>Araneomorphae</taxon>
        <taxon>Entelegynae</taxon>
        <taxon>Araneoidea</taxon>
        <taxon>Nephilidae</taxon>
        <taxon>Trichonephila</taxon>
    </lineage>
</organism>
<keyword evidence="4" id="KW-1185">Reference proteome</keyword>
<dbReference type="EMBL" id="BMAO01020654">
    <property type="protein sequence ID" value="GFQ68948.1"/>
    <property type="molecule type" value="Genomic_DNA"/>
</dbReference>
<dbReference type="InterPro" id="IPR027417">
    <property type="entry name" value="P-loop_NTPase"/>
</dbReference>
<dbReference type="Proteomes" id="UP000887116">
    <property type="component" value="Unassembled WGS sequence"/>
</dbReference>
<comment type="caution">
    <text evidence="3">The sequence shown here is derived from an EMBL/GenBank/DDBJ whole genome shotgun (WGS) entry which is preliminary data.</text>
</comment>